<gene>
    <name evidence="6" type="primary">LOC100907313</name>
</gene>
<dbReference type="GeneID" id="100907313"/>
<dbReference type="AlphaFoldDB" id="A0AAJ6VXJ8"/>
<feature type="domain" description="Gfo/Idh/MocA-like oxidoreductase N-terminal" evidence="3">
    <location>
        <begin position="9"/>
        <end position="113"/>
    </location>
</feature>
<feature type="domain" description="GFO/IDH/MocA-like oxidoreductase" evidence="4">
    <location>
        <begin position="134"/>
        <end position="261"/>
    </location>
</feature>
<dbReference type="GO" id="GO:0016491">
    <property type="term" value="F:oxidoreductase activity"/>
    <property type="evidence" value="ECO:0007669"/>
    <property type="project" value="UniProtKB-KW"/>
</dbReference>
<evidence type="ECO:0000259" key="3">
    <source>
        <dbReference type="Pfam" id="PF01408"/>
    </source>
</evidence>
<dbReference type="Pfam" id="PF22725">
    <property type="entry name" value="GFO_IDH_MocA_C3"/>
    <property type="match status" value="1"/>
</dbReference>
<dbReference type="PANTHER" id="PTHR43818:SF11">
    <property type="entry name" value="BCDNA.GH03377"/>
    <property type="match status" value="1"/>
</dbReference>
<dbReference type="InterPro" id="IPR050463">
    <property type="entry name" value="Gfo/Idh/MocA_oxidrdct_glycsds"/>
</dbReference>
<dbReference type="RefSeq" id="XP_003742206.1">
    <property type="nucleotide sequence ID" value="XM_003742158.2"/>
</dbReference>
<evidence type="ECO:0000313" key="5">
    <source>
        <dbReference type="Proteomes" id="UP000694867"/>
    </source>
</evidence>
<protein>
    <submittedName>
        <fullName evidence="6">Glucose-fructose oxidoreductase domain-containing protein 2</fullName>
    </submittedName>
</protein>
<dbReference type="Gene3D" id="3.30.360.10">
    <property type="entry name" value="Dihydrodipicolinate Reductase, domain 2"/>
    <property type="match status" value="1"/>
</dbReference>
<evidence type="ECO:0000256" key="1">
    <source>
        <dbReference type="ARBA" id="ARBA00010928"/>
    </source>
</evidence>
<sequence length="412" mass="45931">MDSKSLPGIGIFGSGLAARIIVPQLRSRGFRIEALWATTQELAREAAAELDIPFWTTREDEVLLRKSVNLVVILCEPHLHSGIAVKALGIGKHVLCDRPAGLDKVDVLKMVQASQYYPSLISIVGHTLRFLPCFVQMRKHLNDGYVGQVQTVDVRVMCGSLFQGRYTWLQDSRVGGGALANFGSHLIDIVSFITGLRAIRVVGTLRTLETSKDIFHQLQADDFCAFQMEMDNGALVTVNINTRFRGQYSEEMTICGSDGILMVRCGDLYGQKTESMKEDLLYLDVEDLKQSPSILPRNISDLAKEKLQDKIHPPHLPKAHVKGWIKLIGSLKEAFISKSNQWQKDSVQSAATFEDALYVQSVVDAVRTSSVDKQWIRIVADANEIQRHIYDRRDPSNNVYAGLYNSAIGLSL</sequence>
<dbReference type="GO" id="GO:0000166">
    <property type="term" value="F:nucleotide binding"/>
    <property type="evidence" value="ECO:0007669"/>
    <property type="project" value="InterPro"/>
</dbReference>
<evidence type="ECO:0000259" key="4">
    <source>
        <dbReference type="Pfam" id="PF22725"/>
    </source>
</evidence>
<dbReference type="PANTHER" id="PTHR43818">
    <property type="entry name" value="BCDNA.GH03377"/>
    <property type="match status" value="1"/>
</dbReference>
<comment type="similarity">
    <text evidence="1">Belongs to the Gfo/Idh/MocA family.</text>
</comment>
<name>A0AAJ6VXJ8_9ACAR</name>
<dbReference type="SUPFAM" id="SSF55347">
    <property type="entry name" value="Glyceraldehyde-3-phosphate dehydrogenase-like, C-terminal domain"/>
    <property type="match status" value="1"/>
</dbReference>
<keyword evidence="2" id="KW-0560">Oxidoreductase</keyword>
<dbReference type="InterPro" id="IPR055170">
    <property type="entry name" value="GFO_IDH_MocA-like_dom"/>
</dbReference>
<keyword evidence="5" id="KW-1185">Reference proteome</keyword>
<dbReference type="InterPro" id="IPR000683">
    <property type="entry name" value="Gfo/Idh/MocA-like_OxRdtase_N"/>
</dbReference>
<dbReference type="Gene3D" id="3.40.50.720">
    <property type="entry name" value="NAD(P)-binding Rossmann-like Domain"/>
    <property type="match status" value="1"/>
</dbReference>
<dbReference type="KEGG" id="goe:100907313"/>
<dbReference type="Pfam" id="PF01408">
    <property type="entry name" value="GFO_IDH_MocA"/>
    <property type="match status" value="1"/>
</dbReference>
<dbReference type="InterPro" id="IPR036291">
    <property type="entry name" value="NAD(P)-bd_dom_sf"/>
</dbReference>
<proteinExistence type="inferred from homology"/>
<organism evidence="5 6">
    <name type="scientific">Galendromus occidentalis</name>
    <name type="common">western predatory mite</name>
    <dbReference type="NCBI Taxonomy" id="34638"/>
    <lineage>
        <taxon>Eukaryota</taxon>
        <taxon>Metazoa</taxon>
        <taxon>Ecdysozoa</taxon>
        <taxon>Arthropoda</taxon>
        <taxon>Chelicerata</taxon>
        <taxon>Arachnida</taxon>
        <taxon>Acari</taxon>
        <taxon>Parasitiformes</taxon>
        <taxon>Mesostigmata</taxon>
        <taxon>Gamasina</taxon>
        <taxon>Phytoseioidea</taxon>
        <taxon>Phytoseiidae</taxon>
        <taxon>Typhlodrominae</taxon>
        <taxon>Galendromus</taxon>
    </lineage>
</organism>
<dbReference type="SUPFAM" id="SSF51735">
    <property type="entry name" value="NAD(P)-binding Rossmann-fold domains"/>
    <property type="match status" value="1"/>
</dbReference>
<reference evidence="6" key="1">
    <citation type="submission" date="2025-08" db="UniProtKB">
        <authorList>
            <consortium name="RefSeq"/>
        </authorList>
    </citation>
    <scope>IDENTIFICATION</scope>
</reference>
<dbReference type="Proteomes" id="UP000694867">
    <property type="component" value="Unplaced"/>
</dbReference>
<accession>A0AAJ6VXJ8</accession>
<evidence type="ECO:0000256" key="2">
    <source>
        <dbReference type="ARBA" id="ARBA00023002"/>
    </source>
</evidence>
<evidence type="ECO:0000313" key="6">
    <source>
        <dbReference type="RefSeq" id="XP_003742206.1"/>
    </source>
</evidence>